<protein>
    <recommendedName>
        <fullName evidence="1">Cyclic nucleotide-binding domain-containing protein</fullName>
    </recommendedName>
</protein>
<dbReference type="InterPro" id="IPR018490">
    <property type="entry name" value="cNMP-bd_dom_sf"/>
</dbReference>
<dbReference type="AlphaFoldDB" id="T0SD16"/>
<keyword evidence="3" id="KW-1185">Reference proteome</keyword>
<organism evidence="2 3">
    <name type="scientific">Saprolegnia diclina (strain VS20)</name>
    <dbReference type="NCBI Taxonomy" id="1156394"/>
    <lineage>
        <taxon>Eukaryota</taxon>
        <taxon>Sar</taxon>
        <taxon>Stramenopiles</taxon>
        <taxon>Oomycota</taxon>
        <taxon>Saprolegniomycetes</taxon>
        <taxon>Saprolegniales</taxon>
        <taxon>Saprolegniaceae</taxon>
        <taxon>Saprolegnia</taxon>
    </lineage>
</organism>
<dbReference type="Gene3D" id="1.25.40.10">
    <property type="entry name" value="Tetratricopeptide repeat domain"/>
    <property type="match status" value="1"/>
</dbReference>
<sequence length="636" mass="70821">MERRPRTEGGLGNAASSLLRSCASAPNGLTQTARLVGRSWNFRAKQRRKFSIPGGDDDTNSAATTWKPGTKALNAGRRFDITQEDNAQSFDELFQREIVKMPARMELASQADELISIISKAQVSQRHHTLRAIKATNTDEAPSAEDAVKAEVIFKYRCLVGRDVDFVQMLPGYANNALNAKMLALGQRYHANDYAACLAEFEQCWDMNAEAINRPTLLYDRAILLGHVGDFKRAMAELNEAIKVDNEDPRYFKLRSILWRLQEKYIEAAKDSSRAHAIHLSKSKHRQHSTMLKKVAKAVSVSGHATALNAFDEACETPIQERTSRQIQVLVEQSYRIPFLARLDVDLLHLLWKNLTYAAWPSDTRVVLPSSTVSLYVVLEGSVAVQTELRGAIEAQRTLEAGNIFCEGSISANLWAATSLVALTASKVLTLESVLYKHTLRNIMLEGASTRAHFFRDSGIFASWSDDQLNTLGILSEQLEYAARETIVTEGAPALHLYFVRSGYCGAIRMLQQHPIQVGSVSSGDVFGEAAVLDPIGGIFPFTITTVTVCKIIRIQKSFLNRRLPFEVLRLGPIDAAILAKIEKLSVRCPADKVLAQMIRDNCSWTLKREKVLHRLIQENAKSTGKHLLLPSVHPR</sequence>
<accession>T0SD16</accession>
<dbReference type="InterPro" id="IPR011990">
    <property type="entry name" value="TPR-like_helical_dom_sf"/>
</dbReference>
<dbReference type="SMART" id="SM00100">
    <property type="entry name" value="cNMP"/>
    <property type="match status" value="1"/>
</dbReference>
<proteinExistence type="predicted"/>
<dbReference type="STRING" id="1156394.T0SD16"/>
<dbReference type="Gene3D" id="2.60.120.10">
    <property type="entry name" value="Jelly Rolls"/>
    <property type="match status" value="2"/>
</dbReference>
<dbReference type="CDD" id="cd00038">
    <property type="entry name" value="CAP_ED"/>
    <property type="match status" value="2"/>
</dbReference>
<dbReference type="SUPFAM" id="SSF51206">
    <property type="entry name" value="cAMP-binding domain-like"/>
    <property type="match status" value="2"/>
</dbReference>
<dbReference type="PANTHER" id="PTHR23011:SF28">
    <property type="entry name" value="CYCLIC NUCLEOTIDE-BINDING DOMAIN CONTAINING PROTEIN"/>
    <property type="match status" value="1"/>
</dbReference>
<dbReference type="Pfam" id="PF00027">
    <property type="entry name" value="cNMP_binding"/>
    <property type="match status" value="1"/>
</dbReference>
<evidence type="ECO:0000259" key="1">
    <source>
        <dbReference type="PROSITE" id="PS50042"/>
    </source>
</evidence>
<dbReference type="InterPro" id="IPR014710">
    <property type="entry name" value="RmlC-like_jellyroll"/>
</dbReference>
<dbReference type="OrthoDB" id="166212at2759"/>
<dbReference type="GeneID" id="19942594"/>
<dbReference type="SUPFAM" id="SSF48452">
    <property type="entry name" value="TPR-like"/>
    <property type="match status" value="1"/>
</dbReference>
<name>T0SD16_SAPDV</name>
<dbReference type="InParanoid" id="T0SD16"/>
<dbReference type="InterPro" id="IPR000595">
    <property type="entry name" value="cNMP-bd_dom"/>
</dbReference>
<dbReference type="RefSeq" id="XP_008605641.1">
    <property type="nucleotide sequence ID" value="XM_008607419.1"/>
</dbReference>
<dbReference type="PROSITE" id="PS50042">
    <property type="entry name" value="CNMP_BINDING_3"/>
    <property type="match status" value="2"/>
</dbReference>
<dbReference type="EMBL" id="JH767135">
    <property type="protein sequence ID" value="EQC40797.1"/>
    <property type="molecule type" value="Genomic_DNA"/>
</dbReference>
<dbReference type="VEuPathDB" id="FungiDB:SDRG_01867"/>
<evidence type="ECO:0000313" key="2">
    <source>
        <dbReference type="EMBL" id="EQC40797.1"/>
    </source>
</evidence>
<dbReference type="OMA" id="FKRAMTE"/>
<dbReference type="PANTHER" id="PTHR23011">
    <property type="entry name" value="CYCLIC NUCLEOTIDE-BINDING DOMAIN CONTAINING PROTEIN"/>
    <property type="match status" value="1"/>
</dbReference>
<feature type="domain" description="Cyclic nucleotide-binding" evidence="1">
    <location>
        <begin position="374"/>
        <end position="440"/>
    </location>
</feature>
<gene>
    <name evidence="2" type="ORF">SDRG_01867</name>
</gene>
<evidence type="ECO:0000313" key="3">
    <source>
        <dbReference type="Proteomes" id="UP000030762"/>
    </source>
</evidence>
<reference evidence="2 3" key="1">
    <citation type="submission" date="2012-04" db="EMBL/GenBank/DDBJ databases">
        <title>The Genome Sequence of Saprolegnia declina VS20.</title>
        <authorList>
            <consortium name="The Broad Institute Genome Sequencing Platform"/>
            <person name="Russ C."/>
            <person name="Nusbaum C."/>
            <person name="Tyler B."/>
            <person name="van West P."/>
            <person name="Dieguez-Uribeondo J."/>
            <person name="de Bruijn I."/>
            <person name="Tripathy S."/>
            <person name="Jiang R."/>
            <person name="Young S.K."/>
            <person name="Zeng Q."/>
            <person name="Gargeya S."/>
            <person name="Fitzgerald M."/>
            <person name="Haas B."/>
            <person name="Abouelleil A."/>
            <person name="Alvarado L."/>
            <person name="Arachchi H.M."/>
            <person name="Berlin A."/>
            <person name="Chapman S.B."/>
            <person name="Goldberg J."/>
            <person name="Griggs A."/>
            <person name="Gujja S."/>
            <person name="Hansen M."/>
            <person name="Howarth C."/>
            <person name="Imamovic A."/>
            <person name="Larimer J."/>
            <person name="McCowen C."/>
            <person name="Montmayeur A."/>
            <person name="Murphy C."/>
            <person name="Neiman D."/>
            <person name="Pearson M."/>
            <person name="Priest M."/>
            <person name="Roberts A."/>
            <person name="Saif S."/>
            <person name="Shea T."/>
            <person name="Sisk P."/>
            <person name="Sykes S."/>
            <person name="Wortman J."/>
            <person name="Nusbaum C."/>
            <person name="Birren B."/>
        </authorList>
    </citation>
    <scope>NUCLEOTIDE SEQUENCE [LARGE SCALE GENOMIC DNA]</scope>
    <source>
        <strain evidence="2 3">VS20</strain>
    </source>
</reference>
<feature type="domain" description="Cyclic nucleotide-binding" evidence="1">
    <location>
        <begin position="460"/>
        <end position="564"/>
    </location>
</feature>
<dbReference type="Proteomes" id="UP000030762">
    <property type="component" value="Unassembled WGS sequence"/>
</dbReference>